<keyword evidence="3" id="KW-1185">Reference proteome</keyword>
<evidence type="ECO:0000256" key="1">
    <source>
        <dbReference type="ARBA" id="ARBA00010552"/>
    </source>
</evidence>
<name>A0A132MSQ1_9ACTN</name>
<comment type="similarity">
    <text evidence="1">Belongs to the RutC family.</text>
</comment>
<dbReference type="PANTHER" id="PTHR11803:SF58">
    <property type="entry name" value="PROTEIN HMF1-RELATED"/>
    <property type="match status" value="1"/>
</dbReference>
<dbReference type="PATRIC" id="fig|1469144.10.peg.2050"/>
<reference evidence="3" key="1">
    <citation type="submission" date="2015-04" db="EMBL/GenBank/DDBJ databases">
        <title>Physiological reanalysis, assessment of diazotrophy, and genome sequences of multiple isolates of Streptomyces thermoautotrophicus.</title>
        <authorList>
            <person name="MacKellar D.C."/>
            <person name="Lieber L."/>
            <person name="Norman J."/>
            <person name="Bolger A."/>
            <person name="Tobin C."/>
            <person name="Murray J.W."/>
            <person name="Chang R."/>
            <person name="Ford T."/>
            <person name="Nguyen P.Q."/>
            <person name="Woodward J."/>
            <person name="Permingeat H."/>
            <person name="Joshi N.S."/>
            <person name="Silver P.A."/>
            <person name="Usadel B."/>
            <person name="Rutherford A.W."/>
            <person name="Friesen M."/>
            <person name="Prell J."/>
        </authorList>
    </citation>
    <scope>NUCLEOTIDE SEQUENCE [LARGE SCALE GENOMIC DNA]</scope>
    <source>
        <strain evidence="3">H1</strain>
    </source>
</reference>
<dbReference type="EMBL" id="LAXD01000001">
    <property type="protein sequence ID" value="KWX00871.1"/>
    <property type="molecule type" value="Genomic_DNA"/>
</dbReference>
<evidence type="ECO:0000313" key="3">
    <source>
        <dbReference type="Proteomes" id="UP000070188"/>
    </source>
</evidence>
<comment type="caution">
    <text evidence="2">The sequence shown here is derived from an EMBL/GenBank/DDBJ whole genome shotgun (WGS) entry which is preliminary data.</text>
</comment>
<organism evidence="2 3">
    <name type="scientific">Carbonactinospora thermoautotrophica</name>
    <dbReference type="NCBI Taxonomy" id="1469144"/>
    <lineage>
        <taxon>Bacteria</taxon>
        <taxon>Bacillati</taxon>
        <taxon>Actinomycetota</taxon>
        <taxon>Actinomycetes</taxon>
        <taxon>Kitasatosporales</taxon>
        <taxon>Carbonactinosporaceae</taxon>
        <taxon>Carbonactinospora</taxon>
    </lineage>
</organism>
<dbReference type="CDD" id="cd00448">
    <property type="entry name" value="YjgF_YER057c_UK114_family"/>
    <property type="match status" value="1"/>
</dbReference>
<evidence type="ECO:0000313" key="2">
    <source>
        <dbReference type="EMBL" id="KWX00871.1"/>
    </source>
</evidence>
<dbReference type="InterPro" id="IPR006175">
    <property type="entry name" value="YjgF/YER057c/UK114"/>
</dbReference>
<dbReference type="Pfam" id="PF01042">
    <property type="entry name" value="Ribonuc_L-PSP"/>
    <property type="match status" value="1"/>
</dbReference>
<proteinExistence type="inferred from homology"/>
<dbReference type="GO" id="GO:0019239">
    <property type="term" value="F:deaminase activity"/>
    <property type="evidence" value="ECO:0007669"/>
    <property type="project" value="TreeGrafter"/>
</dbReference>
<dbReference type="Proteomes" id="UP000070188">
    <property type="component" value="Unassembled WGS sequence"/>
</dbReference>
<dbReference type="InterPro" id="IPR035959">
    <property type="entry name" value="RutC-like_sf"/>
</dbReference>
<protein>
    <submittedName>
        <fullName evidence="2">Endoribonuclease L-PSP</fullName>
    </submittedName>
</protein>
<dbReference type="SUPFAM" id="SSF55298">
    <property type="entry name" value="YjgF-like"/>
    <property type="match status" value="1"/>
</dbReference>
<dbReference type="GO" id="GO:0005829">
    <property type="term" value="C:cytosol"/>
    <property type="evidence" value="ECO:0007669"/>
    <property type="project" value="TreeGrafter"/>
</dbReference>
<sequence length="128" mass="13946">MREELRVPGLPTPISHYTDAVRFGDLLFVSGCAPIDENDQLVGAGDVVAQTRQVLLNLQKVLKHAGADFSDVLKVTVFMVDVSARREVNRVREEFFGDARPASTLIQVCDLAIPGMLIEIEAVVGLPS</sequence>
<dbReference type="STRING" id="1469144.LI90_1899"/>
<dbReference type="RefSeq" id="WP_197651753.1">
    <property type="nucleotide sequence ID" value="NZ_JYIJ01000019.1"/>
</dbReference>
<accession>A0A132MSQ1</accession>
<gene>
    <name evidence="2" type="ORF">LI90_1899</name>
</gene>
<dbReference type="Gene3D" id="3.30.1330.40">
    <property type="entry name" value="RutC-like"/>
    <property type="match status" value="1"/>
</dbReference>
<dbReference type="PANTHER" id="PTHR11803">
    <property type="entry name" value="2-IMINOBUTANOATE/2-IMINOPROPANOATE DEAMINASE RIDA"/>
    <property type="match status" value="1"/>
</dbReference>
<dbReference type="AlphaFoldDB" id="A0A132MSQ1"/>